<evidence type="ECO:0000256" key="2">
    <source>
        <dbReference type="ARBA" id="ARBA00008554"/>
    </source>
</evidence>
<organism evidence="13 14">
    <name type="scientific">Apolygus lucorum</name>
    <name type="common">Small green plant bug</name>
    <name type="synonym">Lygocoris lucorum</name>
    <dbReference type="NCBI Taxonomy" id="248454"/>
    <lineage>
        <taxon>Eukaryota</taxon>
        <taxon>Metazoa</taxon>
        <taxon>Ecdysozoa</taxon>
        <taxon>Arthropoda</taxon>
        <taxon>Hexapoda</taxon>
        <taxon>Insecta</taxon>
        <taxon>Pterygota</taxon>
        <taxon>Neoptera</taxon>
        <taxon>Paraneoptera</taxon>
        <taxon>Hemiptera</taxon>
        <taxon>Heteroptera</taxon>
        <taxon>Panheteroptera</taxon>
        <taxon>Cimicomorpha</taxon>
        <taxon>Miridae</taxon>
        <taxon>Mirini</taxon>
        <taxon>Apolygus</taxon>
    </lineage>
</organism>
<keyword evidence="6 12" id="KW-0999">Mitochondrion inner membrane</keyword>
<evidence type="ECO:0000256" key="7">
    <source>
        <dbReference type="ARBA" id="ARBA00022982"/>
    </source>
</evidence>
<dbReference type="GO" id="GO:0005743">
    <property type="term" value="C:mitochondrial inner membrane"/>
    <property type="evidence" value="ECO:0007669"/>
    <property type="project" value="UniProtKB-SubCell"/>
</dbReference>
<name>A0A6A4K5N0_APOLU</name>
<evidence type="ECO:0000256" key="9">
    <source>
        <dbReference type="ARBA" id="ARBA00023136"/>
    </source>
</evidence>
<accession>A0A6A4K5N0</accession>
<dbReference type="PANTHER" id="PTHR12022:SF0">
    <property type="entry name" value="CYTOCHROME B-C1 COMPLEX SUBUNIT 7"/>
    <property type="match status" value="1"/>
</dbReference>
<comment type="subunit">
    <text evidence="11">Component of the ubiquinol-cytochrome c oxidoreductase (cytochrome b-c1 complex, complex III, CIII), a multisubunit enzyme composed of 11 subunits. The complex is composed of 3 respiratory subunits cytochrome b, cytochrome c1 and Rieske protein UQCRFS1, 2 core protein subunits UQCRC1/QCR1 and UQCRC2/QCR2, and 6 low-molecular weight protein subunits UQCRH/QCR6, UQCRB/QCR7, UQCRQ/QCR8, UQCR10/QCR9, UQCR11/QCR10 and subunit 9, the cleavage product of Rieske protein UQCRFS1. The complex exists as an obligatory dimer and forms supercomplexes (SCs) in the inner mitochondrial membrane with NADH-ubiquinone oxidoreductase (complex I, CI) and cytochrome c oxidase (complex IV, CIV), resulting in different assemblies (supercomplex SCI(1)III(2)IV(1) and megacomplex MCI(2)III(2)IV(2)).</text>
</comment>
<dbReference type="GO" id="GO:0045275">
    <property type="term" value="C:respiratory chain complex III"/>
    <property type="evidence" value="ECO:0007669"/>
    <property type="project" value="InterPro"/>
</dbReference>
<reference evidence="13" key="1">
    <citation type="journal article" date="2021" name="Mol. Ecol. Resour.">
        <title>Apolygus lucorum genome provides insights into omnivorousness and mesophyll feeding.</title>
        <authorList>
            <person name="Liu Y."/>
            <person name="Liu H."/>
            <person name="Wang H."/>
            <person name="Huang T."/>
            <person name="Liu B."/>
            <person name="Yang B."/>
            <person name="Yin L."/>
            <person name="Li B."/>
            <person name="Zhang Y."/>
            <person name="Zhang S."/>
            <person name="Jiang F."/>
            <person name="Zhang X."/>
            <person name="Ren Y."/>
            <person name="Wang B."/>
            <person name="Wang S."/>
            <person name="Lu Y."/>
            <person name="Wu K."/>
            <person name="Fan W."/>
            <person name="Wang G."/>
        </authorList>
    </citation>
    <scope>NUCLEOTIDE SEQUENCE</scope>
    <source>
        <strain evidence="13">12Hb</strain>
    </source>
</reference>
<dbReference type="InterPro" id="IPR003197">
    <property type="entry name" value="QCR7"/>
</dbReference>
<comment type="function">
    <text evidence="12">Component of the ubiquinol-cytochrome c oxidoreductase, a multisubunit transmembrane complex that is part of the mitochondrial electron transport chain which drives oxidative phosphorylation.</text>
</comment>
<keyword evidence="8 12" id="KW-0496">Mitochondrion</keyword>
<evidence type="ECO:0000256" key="6">
    <source>
        <dbReference type="ARBA" id="ARBA00022792"/>
    </source>
</evidence>
<evidence type="ECO:0000256" key="11">
    <source>
        <dbReference type="ARBA" id="ARBA00046393"/>
    </source>
</evidence>
<dbReference type="Pfam" id="PF02271">
    <property type="entry name" value="UCR_14kD"/>
    <property type="match status" value="1"/>
</dbReference>
<dbReference type="InterPro" id="IPR036544">
    <property type="entry name" value="QCR7_sf"/>
</dbReference>
<dbReference type="Gene3D" id="1.10.1090.10">
    <property type="entry name" value="Cytochrome b-c1 complex subunit 7"/>
    <property type="match status" value="1"/>
</dbReference>
<keyword evidence="14" id="KW-1185">Reference proteome</keyword>
<dbReference type="SUPFAM" id="SSF81524">
    <property type="entry name" value="14 kDa protein of cytochrome bc1 complex (Ubiquinol-cytochrome c reductase)"/>
    <property type="match status" value="1"/>
</dbReference>
<dbReference type="PIRSF" id="PIRSF000022">
    <property type="entry name" value="Bc1_14K"/>
    <property type="match status" value="1"/>
</dbReference>
<comment type="subunit">
    <text evidence="10">Component of the ubiquinol-cytochrome c oxidoreductase (cytochrome b-c1 complex, complex III, CIII), a multisubunit enzyme composed of 3 respiratory subunits cytochrome b, cytochrome c1 and Rieske protein, 2 core protein subunits, and additional low-molecular weight protein subunits. The complex exists as an obligatory dimer and forms supercomplexes (SCs) in the inner mitochondrial membrane with cytochrome c oxidase (complex IV, CIV).</text>
</comment>
<dbReference type="EMBL" id="WIXP02000005">
    <property type="protein sequence ID" value="KAF6211285.1"/>
    <property type="molecule type" value="Genomic_DNA"/>
</dbReference>
<dbReference type="FunFam" id="1.10.1090.10:FF:000001">
    <property type="entry name" value="Cytochrome b-c1 complex subunit 7"/>
    <property type="match status" value="1"/>
</dbReference>
<evidence type="ECO:0000256" key="1">
    <source>
        <dbReference type="ARBA" id="ARBA00004443"/>
    </source>
</evidence>
<evidence type="ECO:0000256" key="12">
    <source>
        <dbReference type="PIRNR" id="PIRNR000022"/>
    </source>
</evidence>
<evidence type="ECO:0000313" key="14">
    <source>
        <dbReference type="Proteomes" id="UP000466442"/>
    </source>
</evidence>
<evidence type="ECO:0000256" key="8">
    <source>
        <dbReference type="ARBA" id="ARBA00023128"/>
    </source>
</evidence>
<keyword evidence="5 12" id="KW-0679">Respiratory chain</keyword>
<sequence>MFFRVLATRLASTCSKAGTVPEATPFRKWVYNTSGFNKYGLMHDDVLYEDEDVKEALRRLPEQQLHARTFRIIRAMQLSMTHDVLPKEQWTKYEEDVRYLQPYLEEVKKEKEERAEWDANN</sequence>
<proteinExistence type="inferred from homology"/>
<dbReference type="Proteomes" id="UP000466442">
    <property type="component" value="Linkage Group LG5"/>
</dbReference>
<keyword evidence="9 12" id="KW-0472">Membrane</keyword>
<comment type="caution">
    <text evidence="13">The sequence shown here is derived from an EMBL/GenBank/DDBJ whole genome shotgun (WGS) entry which is preliminary data.</text>
</comment>
<dbReference type="AlphaFoldDB" id="A0A6A4K5N0"/>
<dbReference type="GO" id="GO:0006122">
    <property type="term" value="P:mitochondrial electron transport, ubiquinol to cytochrome c"/>
    <property type="evidence" value="ECO:0007669"/>
    <property type="project" value="InterPro"/>
</dbReference>
<evidence type="ECO:0000256" key="3">
    <source>
        <dbReference type="ARBA" id="ARBA00016323"/>
    </source>
</evidence>
<dbReference type="PANTHER" id="PTHR12022">
    <property type="entry name" value="UBIQUINOL-CYTOCHROME C REDUCTASE COMPLEX 14 KD PROTEIN"/>
    <property type="match status" value="1"/>
</dbReference>
<evidence type="ECO:0000256" key="4">
    <source>
        <dbReference type="ARBA" id="ARBA00022448"/>
    </source>
</evidence>
<comment type="subcellular location">
    <subcellularLocation>
        <location evidence="1">Mitochondrion inner membrane</location>
        <topology evidence="1">Peripheral membrane protein</topology>
        <orientation evidence="1">Matrix side</orientation>
    </subcellularLocation>
</comment>
<keyword evidence="7 12" id="KW-0249">Electron transport</keyword>
<protein>
    <recommendedName>
        <fullName evidence="3 12">Cytochrome b-c1 complex subunit 7</fullName>
    </recommendedName>
</protein>
<dbReference type="OrthoDB" id="425749at2759"/>
<evidence type="ECO:0000256" key="10">
    <source>
        <dbReference type="ARBA" id="ARBA00038521"/>
    </source>
</evidence>
<keyword evidence="4 12" id="KW-0813">Transport</keyword>
<comment type="similarity">
    <text evidence="2 12">Belongs to the UQCRB/QCR7 family.</text>
</comment>
<gene>
    <name evidence="13" type="ORF">GE061_014402</name>
</gene>
<evidence type="ECO:0000256" key="5">
    <source>
        <dbReference type="ARBA" id="ARBA00022660"/>
    </source>
</evidence>
<evidence type="ECO:0000313" key="13">
    <source>
        <dbReference type="EMBL" id="KAF6211285.1"/>
    </source>
</evidence>